<dbReference type="InterPro" id="IPR000887">
    <property type="entry name" value="Aldlse_KDPG_KHG"/>
</dbReference>
<dbReference type="RefSeq" id="WP_092039741.1">
    <property type="nucleotide sequence ID" value="NZ_FOTK01000008.1"/>
</dbReference>
<evidence type="ECO:0000256" key="4">
    <source>
        <dbReference type="ARBA" id="ARBA00023239"/>
    </source>
</evidence>
<evidence type="ECO:0000256" key="2">
    <source>
        <dbReference type="ARBA" id="ARBA00006906"/>
    </source>
</evidence>
<dbReference type="STRING" id="582667.SAMN05192568_1008133"/>
<comment type="subunit">
    <text evidence="3">Homotrimer.</text>
</comment>
<comment type="similarity">
    <text evidence="2">Belongs to the KHG/KDPG aldolase family.</text>
</comment>
<evidence type="ECO:0000256" key="3">
    <source>
        <dbReference type="ARBA" id="ARBA00011233"/>
    </source>
</evidence>
<dbReference type="Pfam" id="PF01081">
    <property type="entry name" value="Aldolase"/>
    <property type="match status" value="1"/>
</dbReference>
<dbReference type="InterPro" id="IPR013785">
    <property type="entry name" value="Aldolase_TIM"/>
</dbReference>
<dbReference type="SUPFAM" id="SSF51569">
    <property type="entry name" value="Aldolase"/>
    <property type="match status" value="1"/>
</dbReference>
<dbReference type="NCBIfam" id="NF006600">
    <property type="entry name" value="PRK09140.1"/>
    <property type="match status" value="1"/>
</dbReference>
<evidence type="ECO:0000256" key="5">
    <source>
        <dbReference type="ARBA" id="ARBA00023277"/>
    </source>
</evidence>
<dbReference type="CDD" id="cd00452">
    <property type="entry name" value="KDPG_aldolase"/>
    <property type="match status" value="1"/>
</dbReference>
<evidence type="ECO:0000313" key="7">
    <source>
        <dbReference type="Proteomes" id="UP000199048"/>
    </source>
</evidence>
<proteinExistence type="inferred from homology"/>
<dbReference type="Proteomes" id="UP000199048">
    <property type="component" value="Unassembled WGS sequence"/>
</dbReference>
<accession>A0A1I4JLM1</accession>
<dbReference type="Gene3D" id="3.20.20.70">
    <property type="entry name" value="Aldolase class I"/>
    <property type="match status" value="1"/>
</dbReference>
<dbReference type="PANTHER" id="PTHR30246:SF1">
    <property type="entry name" value="2-DEHYDRO-3-DEOXY-6-PHOSPHOGALACTONATE ALDOLASE-RELATED"/>
    <property type="match status" value="1"/>
</dbReference>
<name>A0A1I4JLM1_9HYPH</name>
<dbReference type="EMBL" id="FOTK01000008">
    <property type="protein sequence ID" value="SFL67505.1"/>
    <property type="molecule type" value="Genomic_DNA"/>
</dbReference>
<evidence type="ECO:0000313" key="6">
    <source>
        <dbReference type="EMBL" id="SFL67505.1"/>
    </source>
</evidence>
<organism evidence="6 7">
    <name type="scientific">Methylobacterium pseudosasicola</name>
    <dbReference type="NCBI Taxonomy" id="582667"/>
    <lineage>
        <taxon>Bacteria</taxon>
        <taxon>Pseudomonadati</taxon>
        <taxon>Pseudomonadota</taxon>
        <taxon>Alphaproteobacteria</taxon>
        <taxon>Hyphomicrobiales</taxon>
        <taxon>Methylobacteriaceae</taxon>
        <taxon>Methylobacterium</taxon>
    </lineage>
</organism>
<protein>
    <submittedName>
        <fullName evidence="6">2-keto-3-deoxy-phosphogalactonate aldolase</fullName>
    </submittedName>
</protein>
<dbReference type="AlphaFoldDB" id="A0A1I4JLM1"/>
<dbReference type="GO" id="GO:0016829">
    <property type="term" value="F:lyase activity"/>
    <property type="evidence" value="ECO:0007669"/>
    <property type="project" value="UniProtKB-KW"/>
</dbReference>
<keyword evidence="5" id="KW-0119">Carbohydrate metabolism</keyword>
<comment type="pathway">
    <text evidence="1">Carbohydrate acid metabolism.</text>
</comment>
<dbReference type="PANTHER" id="PTHR30246">
    <property type="entry name" value="2-KETO-3-DEOXY-6-PHOSPHOGLUCONATE ALDOLASE"/>
    <property type="match status" value="1"/>
</dbReference>
<reference evidence="7" key="1">
    <citation type="submission" date="2016-10" db="EMBL/GenBank/DDBJ databases">
        <authorList>
            <person name="Varghese N."/>
            <person name="Submissions S."/>
        </authorList>
    </citation>
    <scope>NUCLEOTIDE SEQUENCE [LARGE SCALE GENOMIC DNA]</scope>
    <source>
        <strain evidence="7">BL36</strain>
    </source>
</reference>
<keyword evidence="4" id="KW-0456">Lyase</keyword>
<evidence type="ECO:0000256" key="1">
    <source>
        <dbReference type="ARBA" id="ARBA00004761"/>
    </source>
</evidence>
<keyword evidence="7" id="KW-1185">Reference proteome</keyword>
<sequence length="211" mass="21015">MTILNRFEVAFAACPLVAILRGLTPDEAPAIGDALVEAGFTLIEVPLNSPEPLKSIALLAQRYAGRALVGAGTVLTPAQVAEVAAAGGTLIVSPNTDAAVIRATVDAGLVSLPGYQTPSEAFAALAAGATALKLFPADIATPAALKAHRAVLPAAARVLAVGGVTPDSVSTWRQAGAVGFGLGSNLYRPGKPAADVAQDAAAFITAIGGSR</sequence>
<dbReference type="OrthoDB" id="7204076at2"/>
<gene>
    <name evidence="6" type="ORF">SAMN05192568_1008133</name>
</gene>